<name>A0AB39CEM2_9VIRU</name>
<protein>
    <submittedName>
        <fullName evidence="1">Uncharacterized protein</fullName>
    </submittedName>
</protein>
<organism evidence="1">
    <name type="scientific">Pseudomonas phage HRDY3</name>
    <dbReference type="NCBI Taxonomy" id="3236930"/>
    <lineage>
        <taxon>Viruses</taxon>
    </lineage>
</organism>
<sequence length="156" mass="17311">MRKSQSVMFVKTQTTNAVSVALARMLGYEPYPDGEWRYKGDTAIGCMYRPIKPAPGIEFDNRCPTTFDPFREGVDTMAVQSLLAISTKFESIGGQRYVNASNAEYSVRVAVPKSEHHRGAATAIQAAIMAVAMLYVENTFGIAYVPDELREIECEE</sequence>
<proteinExistence type="predicted"/>
<accession>A0AB39CEM2</accession>
<reference evidence="1" key="1">
    <citation type="submission" date="2024-07" db="EMBL/GenBank/DDBJ databases">
        <authorList>
            <person name="Bringhurst R.M."/>
            <person name="Homer T.E."/>
        </authorList>
    </citation>
    <scope>NUCLEOTIDE SEQUENCE</scope>
</reference>
<evidence type="ECO:0000313" key="1">
    <source>
        <dbReference type="EMBL" id="XDJ15352.1"/>
    </source>
</evidence>
<dbReference type="EMBL" id="PQ015379">
    <property type="protein sequence ID" value="XDJ15352.1"/>
    <property type="molecule type" value="Genomic_DNA"/>
</dbReference>